<dbReference type="PANTHER" id="PTHR11223">
    <property type="entry name" value="EXPORTIN 1/5"/>
    <property type="match status" value="1"/>
</dbReference>
<dbReference type="GO" id="GO:0000056">
    <property type="term" value="P:ribosomal small subunit export from nucleus"/>
    <property type="evidence" value="ECO:0007669"/>
    <property type="project" value="TreeGrafter"/>
</dbReference>
<evidence type="ECO:0000259" key="1">
    <source>
        <dbReference type="Pfam" id="PF08389"/>
    </source>
</evidence>
<reference evidence="2 3" key="1">
    <citation type="journal article" date="2013" name="BMC Genomics">
        <title>Genome sequencing and comparative genomics of honey bee microsporidia, Nosema apis reveal novel insights into host-parasite interactions.</title>
        <authorList>
            <person name="Chen Yp."/>
            <person name="Pettis J.S."/>
            <person name="Zhao Y."/>
            <person name="Liu X."/>
            <person name="Tallon L.J."/>
            <person name="Sadzewicz L.D."/>
            <person name="Li R."/>
            <person name="Zheng H."/>
            <person name="Huang S."/>
            <person name="Zhang X."/>
            <person name="Hamilton M.C."/>
            <person name="Pernal S.F."/>
            <person name="Melathopoulos A.P."/>
            <person name="Yan X."/>
            <person name="Evans J.D."/>
        </authorList>
    </citation>
    <scope>NUCLEOTIDE SEQUENCE [LARGE SCALE GENOMIC DNA]</scope>
    <source>
        <strain evidence="2 3">BRL 01</strain>
    </source>
</reference>
<sequence length="496" mass="58702">MILEYSKNNDVDELLLETTLYTFASFCSSMPVDYIFLTDIIDLICEHINSAHSVSCLICLIEIVDLGKDKSNFNSLNLVKANEEKIWFIFTKAFTFLEMYMKKFSNEKIFDVYKNMESSEKSFILRIAQLFSSLFETYVTFLENKNVQQSRITLDYLILISKINDSKIFLVMFEMWSKLVFDLYVEFPFINKTPTHKLRRHEYKGVLVKLLDCLVNKMPRPQEVFIVINEYGEVIKNKLIETEQIEFYKKMKSCFYYLAFLIEDDMKRYFLTKTGDQLDKIEWSWENVNKLCWSIGCISEVFTEESERDFFIAILKYLLLLCEMKHSKSDKAVVASNIMFIIGQFHRFLLHNKSFLKTVVKKLFEFMDETHEGIKDMACDNFYKIAERCPREFLIQREQDKVFLVFILENVKNITKTLEYYQKRFVYEALLLIIKEIPYNETNQHIVLNNINLLISSISDVNIFSNEYVNFLSVGIKSANIYKLVSHVIKSHALVL</sequence>
<gene>
    <name evidence="2" type="ORF">NAPIS_ORF00999</name>
</gene>
<dbReference type="InterPro" id="IPR045065">
    <property type="entry name" value="XPO1/5"/>
</dbReference>
<protein>
    <submittedName>
        <fullName evidence="2">Exportin 1</fullName>
    </submittedName>
</protein>
<dbReference type="InterPro" id="IPR040485">
    <property type="entry name" value="XPO1_repeat_3"/>
</dbReference>
<dbReference type="Pfam" id="PF08389">
    <property type="entry name" value="Xpo1"/>
    <property type="match status" value="1"/>
</dbReference>
<dbReference type="InterPro" id="IPR013598">
    <property type="entry name" value="Exportin-1/Importin-b-like"/>
</dbReference>
<dbReference type="GO" id="GO:0005049">
    <property type="term" value="F:nuclear export signal receptor activity"/>
    <property type="evidence" value="ECO:0007669"/>
    <property type="project" value="InterPro"/>
</dbReference>
<dbReference type="GO" id="GO:0005737">
    <property type="term" value="C:cytoplasm"/>
    <property type="evidence" value="ECO:0007669"/>
    <property type="project" value="TreeGrafter"/>
</dbReference>
<dbReference type="InterPro" id="IPR011989">
    <property type="entry name" value="ARM-like"/>
</dbReference>
<dbReference type="GO" id="GO:0006611">
    <property type="term" value="P:protein export from nucleus"/>
    <property type="evidence" value="ECO:0007669"/>
    <property type="project" value="InterPro"/>
</dbReference>
<dbReference type="InterPro" id="IPR016024">
    <property type="entry name" value="ARM-type_fold"/>
</dbReference>
<dbReference type="GO" id="GO:0005634">
    <property type="term" value="C:nucleus"/>
    <property type="evidence" value="ECO:0007669"/>
    <property type="project" value="TreeGrafter"/>
</dbReference>
<dbReference type="PANTHER" id="PTHR11223:SF2">
    <property type="entry name" value="EXPORTIN-1"/>
    <property type="match status" value="1"/>
</dbReference>
<keyword evidence="3" id="KW-1185">Reference proteome</keyword>
<dbReference type="GO" id="GO:0000055">
    <property type="term" value="P:ribosomal large subunit export from nucleus"/>
    <property type="evidence" value="ECO:0007669"/>
    <property type="project" value="TreeGrafter"/>
</dbReference>
<name>T0MDW2_9MICR</name>
<evidence type="ECO:0000313" key="3">
    <source>
        <dbReference type="Proteomes" id="UP000053780"/>
    </source>
</evidence>
<dbReference type="EMBL" id="KE647140">
    <property type="protein sequence ID" value="EQB61426.1"/>
    <property type="molecule type" value="Genomic_DNA"/>
</dbReference>
<dbReference type="InterPro" id="IPR041235">
    <property type="entry name" value="Exp1_repeat_2"/>
</dbReference>
<dbReference type="HOGENOM" id="CLU_549927_0_0_1"/>
<proteinExistence type="predicted"/>
<dbReference type="SUPFAM" id="SSF48371">
    <property type="entry name" value="ARM repeat"/>
    <property type="match status" value="1"/>
</dbReference>
<dbReference type="VEuPathDB" id="MicrosporidiaDB:NAPIS_ORF00999"/>
<dbReference type="Pfam" id="PF18787">
    <property type="entry name" value="CRM1_repeat_3"/>
    <property type="match status" value="1"/>
</dbReference>
<dbReference type="Pfam" id="PF18784">
    <property type="entry name" value="CRM1_repeat_2"/>
    <property type="match status" value="1"/>
</dbReference>
<dbReference type="OrthoDB" id="27218at2759"/>
<feature type="domain" description="Exportin-1/Importin-beta-like" evidence="1">
    <location>
        <begin position="2"/>
        <end position="57"/>
    </location>
</feature>
<organism evidence="2 3">
    <name type="scientific">Vairimorpha apis BRL 01</name>
    <dbReference type="NCBI Taxonomy" id="1037528"/>
    <lineage>
        <taxon>Eukaryota</taxon>
        <taxon>Fungi</taxon>
        <taxon>Fungi incertae sedis</taxon>
        <taxon>Microsporidia</taxon>
        <taxon>Nosematidae</taxon>
        <taxon>Vairimorpha</taxon>
    </lineage>
</organism>
<evidence type="ECO:0000313" key="2">
    <source>
        <dbReference type="EMBL" id="EQB61426.1"/>
    </source>
</evidence>
<dbReference type="AlphaFoldDB" id="T0MDW2"/>
<dbReference type="Proteomes" id="UP000053780">
    <property type="component" value="Unassembled WGS sequence"/>
</dbReference>
<accession>T0MDW2</accession>
<dbReference type="Gene3D" id="1.25.10.10">
    <property type="entry name" value="Leucine-rich Repeat Variant"/>
    <property type="match status" value="1"/>
</dbReference>